<organism evidence="7 8">
    <name type="scientific">Acrocarpospora phusangensis</name>
    <dbReference type="NCBI Taxonomy" id="1070424"/>
    <lineage>
        <taxon>Bacteria</taxon>
        <taxon>Bacillati</taxon>
        <taxon>Actinomycetota</taxon>
        <taxon>Actinomycetes</taxon>
        <taxon>Streptosporangiales</taxon>
        <taxon>Streptosporangiaceae</taxon>
        <taxon>Acrocarpospora</taxon>
    </lineage>
</organism>
<dbReference type="Proteomes" id="UP000640052">
    <property type="component" value="Unassembled WGS sequence"/>
</dbReference>
<dbReference type="InterPro" id="IPR020845">
    <property type="entry name" value="AMP-binding_CS"/>
</dbReference>
<evidence type="ECO:0000256" key="5">
    <source>
        <dbReference type="ARBA" id="ARBA00032875"/>
    </source>
</evidence>
<dbReference type="InterPro" id="IPR000873">
    <property type="entry name" value="AMP-dep_synth/lig_dom"/>
</dbReference>
<gene>
    <name evidence="7" type="ORF">Aph01nite_13510</name>
</gene>
<comment type="similarity">
    <text evidence="1">Belongs to the ATP-dependent AMP-binding enzyme family.</text>
</comment>
<evidence type="ECO:0000256" key="2">
    <source>
        <dbReference type="ARBA" id="ARBA00022598"/>
    </source>
</evidence>
<evidence type="ECO:0000256" key="1">
    <source>
        <dbReference type="ARBA" id="ARBA00006432"/>
    </source>
</evidence>
<evidence type="ECO:0000313" key="8">
    <source>
        <dbReference type="Proteomes" id="UP000640052"/>
    </source>
</evidence>
<dbReference type="GO" id="GO:0004467">
    <property type="term" value="F:long-chain fatty acid-CoA ligase activity"/>
    <property type="evidence" value="ECO:0007669"/>
    <property type="project" value="TreeGrafter"/>
</dbReference>
<dbReference type="EMBL" id="BOOA01000008">
    <property type="protein sequence ID" value="GIH23041.1"/>
    <property type="molecule type" value="Genomic_DNA"/>
</dbReference>
<dbReference type="PANTHER" id="PTHR43272">
    <property type="entry name" value="LONG-CHAIN-FATTY-ACID--COA LIGASE"/>
    <property type="match status" value="1"/>
</dbReference>
<dbReference type="PANTHER" id="PTHR43272:SF32">
    <property type="entry name" value="AMP-DEPENDENT SYNTHETASE_LIGASE DOMAIN-CONTAINING PROTEIN"/>
    <property type="match status" value="1"/>
</dbReference>
<keyword evidence="2 7" id="KW-0436">Ligase</keyword>
<keyword evidence="3" id="KW-0276">Fatty acid metabolism</keyword>
<accession>A0A919UIT2</accession>
<dbReference type="Pfam" id="PF00501">
    <property type="entry name" value="AMP-binding"/>
    <property type="match status" value="1"/>
</dbReference>
<proteinExistence type="inferred from homology"/>
<dbReference type="RefSeq" id="WP_204039873.1">
    <property type="nucleotide sequence ID" value="NZ_BOOA01000008.1"/>
</dbReference>
<comment type="caution">
    <text evidence="7">The sequence shown here is derived from an EMBL/GenBank/DDBJ whole genome shotgun (WGS) entry which is preliminary data.</text>
</comment>
<feature type="domain" description="AMP-dependent synthetase/ligase" evidence="6">
    <location>
        <begin position="28"/>
        <end position="424"/>
    </location>
</feature>
<dbReference type="Gene3D" id="3.40.50.12780">
    <property type="entry name" value="N-terminal domain of ligase-like"/>
    <property type="match status" value="1"/>
</dbReference>
<dbReference type="PROSITE" id="PS00455">
    <property type="entry name" value="AMP_BINDING"/>
    <property type="match status" value="1"/>
</dbReference>
<name>A0A919UIT2_9ACTN</name>
<evidence type="ECO:0000256" key="3">
    <source>
        <dbReference type="ARBA" id="ARBA00022832"/>
    </source>
</evidence>
<evidence type="ECO:0000256" key="4">
    <source>
        <dbReference type="ARBA" id="ARBA00023098"/>
    </source>
</evidence>
<evidence type="ECO:0000313" key="7">
    <source>
        <dbReference type="EMBL" id="GIH23041.1"/>
    </source>
</evidence>
<reference evidence="7" key="1">
    <citation type="submission" date="2021-01" db="EMBL/GenBank/DDBJ databases">
        <title>Whole genome shotgun sequence of Acrocarpospora phusangensis NBRC 108782.</title>
        <authorList>
            <person name="Komaki H."/>
            <person name="Tamura T."/>
        </authorList>
    </citation>
    <scope>NUCLEOTIDE SEQUENCE</scope>
    <source>
        <strain evidence="7">NBRC 108782</strain>
    </source>
</reference>
<dbReference type="InterPro" id="IPR042099">
    <property type="entry name" value="ANL_N_sf"/>
</dbReference>
<dbReference type="CDD" id="cd05907">
    <property type="entry name" value="VL_LC_FACS_like"/>
    <property type="match status" value="1"/>
</dbReference>
<dbReference type="GO" id="GO:0016020">
    <property type="term" value="C:membrane"/>
    <property type="evidence" value="ECO:0007669"/>
    <property type="project" value="TreeGrafter"/>
</dbReference>
<dbReference type="Pfam" id="PF23562">
    <property type="entry name" value="AMP-binding_C_3"/>
    <property type="match status" value="1"/>
</dbReference>
<dbReference type="AlphaFoldDB" id="A0A919UIT2"/>
<protein>
    <recommendedName>
        <fullName evidence="5">Acyl-CoA synthetase</fullName>
    </recommendedName>
</protein>
<keyword evidence="8" id="KW-1185">Reference proteome</keyword>
<sequence length="584" mass="62345">MREYSVPVLVDVPLSANCTDTVFQRAVDEPGAVSIRRQDGQTGQWIAVTASEFRDAVAGVAKGLIAAGLEPGDRIALMSRTRYEWTVADYAIWAAGGVGVPIYETSSAEQVKWIISDSGAKAAIVETSAHEETVREAAPDLPLLWNIDNGGLGTLTESGADVTDETLEERRTGRGGRDLATIIYTSGTTGMPKGCRITHDNLLFTARNVALGPLESMFTVDGRAALLFLPLAHSFARMVQIVLLETGTVLAHTPNMKNVAPDLQSFQPTFLLGVPRVFEKVYNGAEQKATADGKGKIFHTAANVAIEYSKAESTGGAGLGLRLKHAAFDKLVYAKLRAATGGKLTAAVSGGSALGERLGNFFRGVGIEVFEGWGLTETSAPSTVNIPGANKVGTVGKPFPGVSIGIADDGEILVKGRHIFDGYWNNEKATAEVIDSDGWFHTGDVGELDKDGYLKITGRKKEILVTAAGKNVAPAPLEDSIRAHRLISQVMVVGDDKPFIGALVTLDPEAMAQVTLTDEELHAEVQGAIDNANRMVSKAEQIKKFVILESDITEETGHLTPSLKVKRGVVMRDFAKQIDELYGS</sequence>
<dbReference type="SUPFAM" id="SSF56801">
    <property type="entry name" value="Acetyl-CoA synthetase-like"/>
    <property type="match status" value="1"/>
</dbReference>
<keyword evidence="4" id="KW-0443">Lipid metabolism</keyword>
<evidence type="ECO:0000259" key="6">
    <source>
        <dbReference type="Pfam" id="PF00501"/>
    </source>
</evidence>